<dbReference type="PANTHER" id="PTHR35337:SF1">
    <property type="entry name" value="SLR1478 PROTEIN"/>
    <property type="match status" value="1"/>
</dbReference>
<dbReference type="PANTHER" id="PTHR35337">
    <property type="entry name" value="SLR1478 PROTEIN"/>
    <property type="match status" value="1"/>
</dbReference>
<feature type="transmembrane region" description="Helical" evidence="1">
    <location>
        <begin position="95"/>
        <end position="115"/>
    </location>
</feature>
<feature type="transmembrane region" description="Helical" evidence="1">
    <location>
        <begin position="223"/>
        <end position="242"/>
    </location>
</feature>
<protein>
    <submittedName>
        <fullName evidence="2">Stage II sporulation protein M</fullName>
    </submittedName>
</protein>
<organism evidence="2 3">
    <name type="scientific">Hanamia caeni</name>
    <dbReference type="NCBI Taxonomy" id="2294116"/>
    <lineage>
        <taxon>Bacteria</taxon>
        <taxon>Pseudomonadati</taxon>
        <taxon>Bacteroidota</taxon>
        <taxon>Chitinophagia</taxon>
        <taxon>Chitinophagales</taxon>
        <taxon>Chitinophagaceae</taxon>
        <taxon>Hanamia</taxon>
    </lineage>
</organism>
<evidence type="ECO:0000313" key="2">
    <source>
        <dbReference type="EMBL" id="RNI36898.1"/>
    </source>
</evidence>
<keyword evidence="1" id="KW-0472">Membrane</keyword>
<dbReference type="Proteomes" id="UP000267223">
    <property type="component" value="Unassembled WGS sequence"/>
</dbReference>
<feature type="transmembrane region" description="Helical" evidence="1">
    <location>
        <begin position="262"/>
        <end position="281"/>
    </location>
</feature>
<evidence type="ECO:0000256" key="1">
    <source>
        <dbReference type="SAM" id="Phobius"/>
    </source>
</evidence>
<gene>
    <name evidence="2" type="ORF">EFY79_09040</name>
</gene>
<feature type="transmembrane region" description="Helical" evidence="1">
    <location>
        <begin position="167"/>
        <end position="188"/>
    </location>
</feature>
<dbReference type="EMBL" id="RJJR01000006">
    <property type="protein sequence ID" value="RNI36898.1"/>
    <property type="molecule type" value="Genomic_DNA"/>
</dbReference>
<dbReference type="OrthoDB" id="9800053at2"/>
<feature type="transmembrane region" description="Helical" evidence="1">
    <location>
        <begin position="200"/>
        <end position="217"/>
    </location>
</feature>
<evidence type="ECO:0000313" key="3">
    <source>
        <dbReference type="Proteomes" id="UP000267223"/>
    </source>
</evidence>
<accession>A0A3M9NIS4</accession>
<name>A0A3M9NIS4_9BACT</name>
<dbReference type="Pfam" id="PF01944">
    <property type="entry name" value="SpoIIM"/>
    <property type="match status" value="1"/>
</dbReference>
<feature type="transmembrane region" description="Helical" evidence="1">
    <location>
        <begin position="301"/>
        <end position="322"/>
    </location>
</feature>
<dbReference type="AlphaFoldDB" id="A0A3M9NIS4"/>
<keyword evidence="3" id="KW-1185">Reference proteome</keyword>
<dbReference type="InterPro" id="IPR002798">
    <property type="entry name" value="SpoIIM-like"/>
</dbReference>
<reference evidence="2 3" key="1">
    <citation type="submission" date="2018-11" db="EMBL/GenBank/DDBJ databases">
        <title>Draft genome sequence of Ferruginibacter sp. BO-59.</title>
        <authorList>
            <person name="Im W.T."/>
        </authorList>
    </citation>
    <scope>NUCLEOTIDE SEQUENCE [LARGE SCALE GENOMIC DNA]</scope>
    <source>
        <strain evidence="2 3">BO-59</strain>
    </source>
</reference>
<dbReference type="RefSeq" id="WP_123120382.1">
    <property type="nucleotide sequence ID" value="NZ_RJJR01000006.1"/>
</dbReference>
<sequence length="345" mass="39897">MREARFIKKNVDKWNRYQHEETKDPDEMADRFITLLDDLSYAKTFYPGSKVTRWINGIAASIYQNIFQNKRHNFARIIQFWKYELPLLFRRYHKIFLFTFLLFLSFVFIGVVSSASDPEFARQYFDHRVQRGYYDQTIASIQKGDPFGVYKDDNPFSMFVMIAYNNISVAFKTVIFGIIFGIGTILFMWSNGMMLGCFQYIFFSQGLGWQSVLVIWIHGTIEISSIVIASCAGIILGTGWLFPGTYSRKESFLRGAKDAVRICVSLIPFFIIAAFFESYVTHLMSNTFEKNSGDIGLPVPFSIMILAGSLLLMLWYFVLYPIRLRNSGFSLQDGKILKDGIAYEI</sequence>
<keyword evidence="1" id="KW-0812">Transmembrane</keyword>
<proteinExistence type="predicted"/>
<comment type="caution">
    <text evidence="2">The sequence shown here is derived from an EMBL/GenBank/DDBJ whole genome shotgun (WGS) entry which is preliminary data.</text>
</comment>
<keyword evidence="1" id="KW-1133">Transmembrane helix</keyword>